<sequence>MTTRPYKTLVDGLVVTSASDVTSAMGANDHWKCITLCVLMVVFLMRTVRAKDIIKFKELEQMDSNALIVELTDVNAKANEKGLLETNVTAELNRDLPEDAVVCVDGYEMGANGYVQSKLNLPCTNLCELIKNDDCIYPNVQKASVGTLPESGCPISQGIKEVKQHLLDIPCLPDKIQRNSDDWKFDVQVKSKNGSEVYYHVQVKVDIVS</sequence>
<comment type="caution">
    <text evidence="1">The sequence shown here is derived from an EMBL/GenBank/DDBJ whole genome shotgun (WGS) entry which is preliminary data.</text>
</comment>
<gene>
    <name evidence="1" type="ORF">R5R35_011796</name>
</gene>
<proteinExistence type="predicted"/>
<evidence type="ECO:0000313" key="1">
    <source>
        <dbReference type="EMBL" id="KAK7869728.1"/>
    </source>
</evidence>
<dbReference type="EMBL" id="JAZDUA010000070">
    <property type="protein sequence ID" value="KAK7869728.1"/>
    <property type="molecule type" value="Genomic_DNA"/>
</dbReference>
<protein>
    <submittedName>
        <fullName evidence="1">Uncharacterized protein</fullName>
    </submittedName>
</protein>
<accession>A0AAN9Z670</accession>
<dbReference type="Proteomes" id="UP001378592">
    <property type="component" value="Unassembled WGS sequence"/>
</dbReference>
<dbReference type="AlphaFoldDB" id="A0AAN9Z670"/>
<name>A0AAN9Z670_9ORTH</name>
<evidence type="ECO:0000313" key="2">
    <source>
        <dbReference type="Proteomes" id="UP001378592"/>
    </source>
</evidence>
<reference evidence="1 2" key="1">
    <citation type="submission" date="2024-03" db="EMBL/GenBank/DDBJ databases">
        <title>The genome assembly and annotation of the cricket Gryllus longicercus Weissman &amp; Gray.</title>
        <authorList>
            <person name="Szrajer S."/>
            <person name="Gray D."/>
            <person name="Ylla G."/>
        </authorList>
    </citation>
    <scope>NUCLEOTIDE SEQUENCE [LARGE SCALE GENOMIC DNA]</scope>
    <source>
        <strain evidence="1">DAG 2021-001</strain>
        <tissue evidence="1">Whole body minus gut</tissue>
    </source>
</reference>
<keyword evidence="2" id="KW-1185">Reference proteome</keyword>
<organism evidence="1 2">
    <name type="scientific">Gryllus longicercus</name>
    <dbReference type="NCBI Taxonomy" id="2509291"/>
    <lineage>
        <taxon>Eukaryota</taxon>
        <taxon>Metazoa</taxon>
        <taxon>Ecdysozoa</taxon>
        <taxon>Arthropoda</taxon>
        <taxon>Hexapoda</taxon>
        <taxon>Insecta</taxon>
        <taxon>Pterygota</taxon>
        <taxon>Neoptera</taxon>
        <taxon>Polyneoptera</taxon>
        <taxon>Orthoptera</taxon>
        <taxon>Ensifera</taxon>
        <taxon>Gryllidea</taxon>
        <taxon>Grylloidea</taxon>
        <taxon>Gryllidae</taxon>
        <taxon>Gryllinae</taxon>
        <taxon>Gryllus</taxon>
    </lineage>
</organism>